<dbReference type="SUPFAM" id="SSF50978">
    <property type="entry name" value="WD40 repeat-like"/>
    <property type="match status" value="1"/>
</dbReference>
<dbReference type="SMART" id="SM00220">
    <property type="entry name" value="S_TKc"/>
    <property type="match status" value="1"/>
</dbReference>
<feature type="region of interest" description="Disordered" evidence="16">
    <location>
        <begin position="1739"/>
        <end position="1758"/>
    </location>
</feature>
<dbReference type="GO" id="GO:0009966">
    <property type="term" value="P:regulation of signal transduction"/>
    <property type="evidence" value="ECO:0007669"/>
    <property type="project" value="UniProtKB-ARBA"/>
</dbReference>
<dbReference type="PANTHER" id="PTHR24198:SF169">
    <property type="entry name" value="NON-SPECIFIC SERINE_THREONINE PROTEIN KINASE"/>
    <property type="match status" value="1"/>
</dbReference>
<evidence type="ECO:0000256" key="4">
    <source>
        <dbReference type="ARBA" id="ARBA00022527"/>
    </source>
</evidence>
<gene>
    <name evidence="19" type="ORF">ABEB36_003762</name>
</gene>
<feature type="region of interest" description="Disordered" evidence="16">
    <location>
        <begin position="1774"/>
        <end position="1806"/>
    </location>
</feature>
<dbReference type="PROSITE" id="PS00108">
    <property type="entry name" value="PROTEIN_KINASE_ST"/>
    <property type="match status" value="1"/>
</dbReference>
<dbReference type="FunFam" id="3.40.50.300:FF:001518">
    <property type="entry name" value="Leucine-rich repeat kinase, isoform C"/>
    <property type="match status" value="1"/>
</dbReference>
<sequence length="2564" mass="289036">MLDSSPEDEDFPGRLLHQAALWDNTELLEDLLEGGQQAFLNSQDSWGRTPLHAAIITENSKCLELLLNAGADVNVSCGPRGDYKTPLHVCAEYGHCNNLKILLQHDADFCIRDGNGLTALNLAEKCGHIACVELIKEAADAKEKARLDVHAAVGHACLQGDVNSVQQLLSSLQKDGELIVNMAPSGANTLLFSACEAGNRQIVKILLDFGADGRCHSVTKYSPLYIACYHGHREIVEMLLIKFPELVQQHTVERWLPIHAACINGHCDILELLFYFPYPSHILKKYRDASEQWEYFMPFDVNERDATGQNILYVASLLGNKKLVEVILKFKVKGTRIIQSGSSEDDLTPLSEPFLSPTRRRISDGIMSIMSKLNLSRESSSNNESDTNNKGICPLRVDICCNNNTETALHAAIRGKHYDIALALLNAGANPNAIIKRYHSLVDDMSCCTAEDDLNCTSSCLVEACKNRDVPIVDLLLKRGARDDDCKALCIAVNNKDETLIAKLLSTKAHADPEFKINKKSMTENINSSHITAFANMSSFTYSTLFPNTPTMINWHNQKCGLSDVKLQWLIDAALNLNPKLKQNPRSYDIVLFSITRLDISNNSLTSVPLGVFQLQSLKHLNLSQNKIERLPIPEAISPVKRPTRKKNKKGDNLGYTCPVLEEVYLQENRLNQIPESVFQLPSLTTLVISNNKLQQLPYDMWVAPKLKELNASFNLLKELPLAPKELTEDFDKMSVSSSDSQLSNLAEFDSEHDMTEFEKIICQEESTYSVKYKKKDRSFLQLEVNRHHIWSKNVEVTEQILHNDETSLEKCSQLSSLNLAHNLFTSIPVVLPCLAVNLTRLNMAFNTLRSMSHITSYPSSLKQLDLSHNEITVWPSLPQVEAQDNMELANLACYMENIAFKGKSSEVGVRRHSSRSVRHAVLHSVCTHRRHLRLDNLKTLILADNRLTRIQLSTDDNGETSGTEDDEPERTPQTAKARLMFPNLSMLDISNNSIKEIPTNIYDLSNLSVLNISGNLGITELPPQMGLLSRLWNLNTRGCSLQDPLKFMIESKKYKTMDIIGYLKSVLEDARPYARMKLMIVGVQGIGKTSLLEQLRQEGTTRKRPEHWGKRMGNKNINIKTSRGTTLSTVGVDIGDWVYEKKVRNQSAHGPVVFRTWDFGGQKEYYATHQYFLSKRSLYLVVWKITDGLRGINEILQWLVNIQARAPNSPVIIVGTHYDVVQEFNPNISEEYQQTIRDKFINIVDAEKMGLPRVLDTIEISCKTRHNIRLLCNLIYDTVFSLKPPGSKELLLEQKVPATYLALEDIVHSVAAERRINGLDPVLSSEQYKSIMTTEMQQRFNKTFRDWAELHQATLFLHENGVLLHYDDATLKDLYFLDPQWLCDMLAHVVTIREINPFARTGVMKLDDLKHVFKASNIGPIDTRGYVVNLLNKFEVALTWDSRTLLIPSLLPTEEDMITAQMYPNQPIPSLVKVKIPLRSRGWAVRSKKITVSPKSILYKDEQASGFQLNMIAGPSKLEFEQPIQYEVSSKRSEKFITRLLLMSYFPSGFWSRLISRILADDSIIDIIRSYFILPKDVAQDVDLAKCLSLNAEWILWQTGLQLKYGDLTLFRMKEVLLNTAAHYRQLKFKIKQDNIWCDVDMQSSSILEIHFPVQSLVVKPKPIDSLDFTRYKIKEELVIESNQECTAQLLALVVDHIDILLEDWYPTLGTRFVHTSEGKFLVTRIIPCPQCLGQSDQDNIDPNQFSTSQGSEQGLQTELENHQNLNREFYRTRKSQESCTSEGDSGVDPDSSVSSRNVSMEGHPNLHVEDQSQKSSIYYSWLVEECILASYNERFVVCPSHGQVDLSRIAPDSIFLDLGEKYIIKPENIKKGKLLGRGAFGFVFKGACKLRGTNTMIDVAMKMLQPVQPGSNASQSAIIAYKAAQGKWDRDPLQYACKAYCTARQELNILLNLRHPNIVPFVGVCTSPLALVLDLAPQSALDLVLRHYRRSGAKVGPYTAQAVILQVAKAIEYLHRQHIIYRDLKSENILVWDMPPPFVDHPEYPVHVKVADYGISRLTLPSGTKGFGGTEGFMAPEIMRYNGEEEYTEKVDCFSFGMFIYELLTLHQPFEGHESVKECILEGGRPPLTYRETLYPSYFLDLMVLCWSQQPKDRPTASQIVSITSAPEFTHLCDVASLKHPAAVGAATSAALTYITDDGLSGSEMWLMCENSRVDLLLAADRGWLQYHTMSLPIRPSSTCTVGETVWIGDFSGSIHAYAASDGRKLFYYSLETEPNSQVQSLIYLAPLKRVACALSNGRLFLVNSEIRPITPTAAEGSFVMTELGLTSGINCMCALFRTKDRICELWCGGCNGQITIYTIKDQVVAGHEVLNHFQPVIDMVDVMNLISTKEIVWSYVRPGCVVYQWDVNTRSIINKLDCSKLVPCSESLKSIAIEEHLSPTNCQVSTLVVLNEELYIGTTWGCVIIAEKSTLRPITIFRPYEQEVKLIVPLALPNNFYENQENVPLIATIGRGYRNLLSRYTDVPLPVGTPLSSPMPNNCSTYLNKPNMIILLWRAENWNAV</sequence>
<dbReference type="InterPro" id="IPR056602">
    <property type="entry name" value="Beta-prop_LRRK2"/>
</dbReference>
<keyword evidence="20" id="KW-1185">Reference proteome</keyword>
<dbReference type="EMBL" id="JBDJPC010000003">
    <property type="protein sequence ID" value="KAL1508948.1"/>
    <property type="molecule type" value="Genomic_DNA"/>
</dbReference>
<dbReference type="InterPro" id="IPR036322">
    <property type="entry name" value="WD40_repeat_dom_sf"/>
</dbReference>
<proteinExistence type="inferred from homology"/>
<dbReference type="PROSITE" id="PS51450">
    <property type="entry name" value="LRR"/>
    <property type="match status" value="4"/>
</dbReference>
<dbReference type="InterPro" id="IPR027417">
    <property type="entry name" value="P-loop_NTPase"/>
</dbReference>
<evidence type="ECO:0000313" key="19">
    <source>
        <dbReference type="EMBL" id="KAL1508948.1"/>
    </source>
</evidence>
<dbReference type="SMART" id="SM00365">
    <property type="entry name" value="LRR_SD22"/>
    <property type="match status" value="4"/>
</dbReference>
<dbReference type="SMART" id="SM00364">
    <property type="entry name" value="LRR_BAC"/>
    <property type="match status" value="9"/>
</dbReference>
<dbReference type="Pfam" id="PF00023">
    <property type="entry name" value="Ank"/>
    <property type="match status" value="1"/>
</dbReference>
<reference evidence="19 20" key="1">
    <citation type="submission" date="2024-05" db="EMBL/GenBank/DDBJ databases">
        <title>Genetic variation in Jamaican populations of the coffee berry borer (Hypothenemus hampei).</title>
        <authorList>
            <person name="Errbii M."/>
            <person name="Myrie A."/>
        </authorList>
    </citation>
    <scope>NUCLEOTIDE SEQUENCE [LARGE SCALE GENOMIC DNA]</scope>
    <source>
        <strain evidence="19">JA-Hopewell-2020-01-JO</strain>
        <tissue evidence="19">Whole body</tissue>
    </source>
</reference>
<dbReference type="PROSITE" id="PS00107">
    <property type="entry name" value="PROTEIN_KINASE_ATP"/>
    <property type="match status" value="1"/>
</dbReference>
<feature type="binding site" evidence="15">
    <location>
        <position position="1904"/>
    </location>
    <ligand>
        <name>ATP</name>
        <dbReference type="ChEBI" id="CHEBI:30616"/>
    </ligand>
</feature>
<evidence type="ECO:0000256" key="16">
    <source>
        <dbReference type="SAM" id="MobiDB-lite"/>
    </source>
</evidence>
<evidence type="ECO:0000259" key="17">
    <source>
        <dbReference type="PROSITE" id="PS50011"/>
    </source>
</evidence>
<dbReference type="SUPFAM" id="SSF56112">
    <property type="entry name" value="Protein kinase-like (PK-like)"/>
    <property type="match status" value="1"/>
</dbReference>
<evidence type="ECO:0000259" key="18">
    <source>
        <dbReference type="PROSITE" id="PS51424"/>
    </source>
</evidence>
<keyword evidence="5" id="KW-0433">Leucine-rich repeat</keyword>
<dbReference type="Gene3D" id="3.80.10.10">
    <property type="entry name" value="Ribonuclease Inhibitor"/>
    <property type="match status" value="3"/>
</dbReference>
<evidence type="ECO:0000256" key="12">
    <source>
        <dbReference type="ARBA" id="ARBA00047899"/>
    </source>
</evidence>
<comment type="similarity">
    <text evidence="2">Belongs to the protein kinase superfamily. TKL Ser/Thr protein kinase family. ROCO subfamily.</text>
</comment>
<dbReference type="PROSITE" id="PS51424">
    <property type="entry name" value="ROC"/>
    <property type="match status" value="1"/>
</dbReference>
<evidence type="ECO:0000256" key="15">
    <source>
        <dbReference type="PROSITE-ProRule" id="PRU10141"/>
    </source>
</evidence>
<dbReference type="InterPro" id="IPR036770">
    <property type="entry name" value="Ankyrin_rpt-contain_sf"/>
</dbReference>
<dbReference type="PANTHER" id="PTHR24198">
    <property type="entry name" value="ANKYRIN REPEAT AND PROTEIN KINASE DOMAIN-CONTAINING PROTEIN"/>
    <property type="match status" value="1"/>
</dbReference>
<dbReference type="Pfam" id="PF08477">
    <property type="entry name" value="Roc"/>
    <property type="match status" value="1"/>
</dbReference>
<dbReference type="InterPro" id="IPR003591">
    <property type="entry name" value="Leu-rich_rpt_typical-subtyp"/>
</dbReference>
<dbReference type="PROSITE" id="PS50297">
    <property type="entry name" value="ANK_REP_REGION"/>
    <property type="match status" value="3"/>
</dbReference>
<dbReference type="PRINTS" id="PR00449">
    <property type="entry name" value="RASTRNSFRMNG"/>
</dbReference>
<dbReference type="Gene3D" id="3.30.70.1390">
    <property type="entry name" value="ROC domain from the Parkinson's disease-associated leucine-rich repeat kinase 2"/>
    <property type="match status" value="1"/>
</dbReference>
<dbReference type="SMART" id="SM00369">
    <property type="entry name" value="LRR_TYP"/>
    <property type="match status" value="9"/>
</dbReference>
<evidence type="ECO:0000256" key="5">
    <source>
        <dbReference type="ARBA" id="ARBA00022614"/>
    </source>
</evidence>
<dbReference type="Gene3D" id="1.25.40.20">
    <property type="entry name" value="Ankyrin repeat-containing domain"/>
    <property type="match status" value="4"/>
</dbReference>
<comment type="cofactor">
    <cofactor evidence="1">
        <name>Mg(2+)</name>
        <dbReference type="ChEBI" id="CHEBI:18420"/>
    </cofactor>
</comment>
<dbReference type="SUPFAM" id="SSF52058">
    <property type="entry name" value="L domain-like"/>
    <property type="match status" value="2"/>
</dbReference>
<keyword evidence="11 14" id="KW-0040">ANK repeat</keyword>
<dbReference type="PROSITE" id="PS50011">
    <property type="entry name" value="PROTEIN_KINASE_DOM"/>
    <property type="match status" value="1"/>
</dbReference>
<feature type="compositionally biased region" description="Low complexity" evidence="16">
    <location>
        <begin position="1783"/>
        <end position="1797"/>
    </location>
</feature>
<dbReference type="InterPro" id="IPR032171">
    <property type="entry name" value="COR-A"/>
</dbReference>
<dbReference type="InterPro" id="IPR032675">
    <property type="entry name" value="LRR_dom_sf"/>
</dbReference>
<dbReference type="InterPro" id="IPR001611">
    <property type="entry name" value="Leu-rich_rpt"/>
</dbReference>
<evidence type="ECO:0000256" key="1">
    <source>
        <dbReference type="ARBA" id="ARBA00001946"/>
    </source>
</evidence>
<dbReference type="PROSITE" id="PS50088">
    <property type="entry name" value="ANK_REPEAT"/>
    <property type="match status" value="3"/>
</dbReference>
<comment type="caution">
    <text evidence="19">The sequence shown here is derived from an EMBL/GenBank/DDBJ whole genome shotgun (WGS) entry which is preliminary data.</text>
</comment>
<dbReference type="Pfam" id="PF12796">
    <property type="entry name" value="Ank_2"/>
    <property type="match status" value="2"/>
</dbReference>
<keyword evidence="10 15" id="KW-0067">ATP-binding</keyword>
<dbReference type="GO" id="GO:0005525">
    <property type="term" value="F:GTP binding"/>
    <property type="evidence" value="ECO:0007669"/>
    <property type="project" value="UniProtKB-KW"/>
</dbReference>
<dbReference type="InterPro" id="IPR017441">
    <property type="entry name" value="Protein_kinase_ATP_BS"/>
</dbReference>
<dbReference type="FunFam" id="3.30.200.20:FF:000803">
    <property type="entry name" value="Probable serine/threonine-protein kinase roco4"/>
    <property type="match status" value="1"/>
</dbReference>
<evidence type="ECO:0000256" key="7">
    <source>
        <dbReference type="ARBA" id="ARBA00022737"/>
    </source>
</evidence>
<feature type="compositionally biased region" description="Acidic residues" evidence="16">
    <location>
        <begin position="957"/>
        <end position="969"/>
    </location>
</feature>
<evidence type="ECO:0000256" key="9">
    <source>
        <dbReference type="ARBA" id="ARBA00022777"/>
    </source>
</evidence>
<evidence type="ECO:0000256" key="10">
    <source>
        <dbReference type="ARBA" id="ARBA00022840"/>
    </source>
</evidence>
<keyword evidence="8 15" id="KW-0547">Nucleotide-binding</keyword>
<name>A0ABD1F455_HYPHA</name>
<evidence type="ECO:0000256" key="11">
    <source>
        <dbReference type="ARBA" id="ARBA00023043"/>
    </source>
</evidence>
<dbReference type="Gene3D" id="1.10.510.10">
    <property type="entry name" value="Transferase(Phosphotransferase) domain 1"/>
    <property type="match status" value="1"/>
</dbReference>
<keyword evidence="4" id="KW-0723">Serine/threonine-protein kinase</keyword>
<dbReference type="FunFam" id="1.10.510.10:FF:000749">
    <property type="entry name" value="Leucine-rich repeat kinase, isoform C"/>
    <property type="match status" value="1"/>
</dbReference>
<protein>
    <recommendedName>
        <fullName evidence="3">non-specific serine/threonine protein kinase</fullName>
        <ecNumber evidence="3">2.7.11.1</ecNumber>
    </recommendedName>
</protein>
<dbReference type="Pfam" id="PF16095">
    <property type="entry name" value="COR-A"/>
    <property type="match status" value="1"/>
</dbReference>
<feature type="region of interest" description="Disordered" evidence="16">
    <location>
        <begin position="953"/>
        <end position="973"/>
    </location>
</feature>
<dbReference type="Pfam" id="PF00069">
    <property type="entry name" value="Pkinase"/>
    <property type="match status" value="1"/>
</dbReference>
<dbReference type="InterPro" id="IPR020859">
    <property type="entry name" value="ROC"/>
</dbReference>
<keyword evidence="7" id="KW-0677">Repeat</keyword>
<evidence type="ECO:0000313" key="20">
    <source>
        <dbReference type="Proteomes" id="UP001566132"/>
    </source>
</evidence>
<dbReference type="GO" id="GO:0005737">
    <property type="term" value="C:cytoplasm"/>
    <property type="evidence" value="ECO:0007669"/>
    <property type="project" value="UniProtKB-ARBA"/>
</dbReference>
<feature type="repeat" description="ANK" evidence="14">
    <location>
        <begin position="82"/>
        <end position="114"/>
    </location>
</feature>
<dbReference type="GO" id="GO:0005524">
    <property type="term" value="F:ATP binding"/>
    <property type="evidence" value="ECO:0007669"/>
    <property type="project" value="UniProtKB-UniRule"/>
</dbReference>
<dbReference type="Gene3D" id="3.40.50.300">
    <property type="entry name" value="P-loop containing nucleotide triphosphate hydrolases"/>
    <property type="match status" value="1"/>
</dbReference>
<dbReference type="InterPro" id="IPR000719">
    <property type="entry name" value="Prot_kinase_dom"/>
</dbReference>
<evidence type="ECO:0000256" key="6">
    <source>
        <dbReference type="ARBA" id="ARBA00022679"/>
    </source>
</evidence>
<dbReference type="GO" id="GO:0004674">
    <property type="term" value="F:protein serine/threonine kinase activity"/>
    <property type="evidence" value="ECO:0007669"/>
    <property type="project" value="UniProtKB-KW"/>
</dbReference>
<accession>A0ABD1F455</accession>
<dbReference type="FunFam" id="3.30.70.1390:FF:000004">
    <property type="entry name" value="Leucine-rich repeat kinase, isoform C"/>
    <property type="match status" value="1"/>
</dbReference>
<dbReference type="InterPro" id="IPR002110">
    <property type="entry name" value="Ankyrin_rpt"/>
</dbReference>
<dbReference type="EC" id="2.7.11.1" evidence="3"/>
<dbReference type="SUPFAM" id="SSF52540">
    <property type="entry name" value="P-loop containing nucleoside triphosphate hydrolases"/>
    <property type="match status" value="1"/>
</dbReference>
<comment type="catalytic activity">
    <reaction evidence="13">
        <text>L-seryl-[protein] + ATP = O-phospho-L-seryl-[protein] + ADP + H(+)</text>
        <dbReference type="Rhea" id="RHEA:17989"/>
        <dbReference type="Rhea" id="RHEA-COMP:9863"/>
        <dbReference type="Rhea" id="RHEA-COMP:11604"/>
        <dbReference type="ChEBI" id="CHEBI:15378"/>
        <dbReference type="ChEBI" id="CHEBI:29999"/>
        <dbReference type="ChEBI" id="CHEBI:30616"/>
        <dbReference type="ChEBI" id="CHEBI:83421"/>
        <dbReference type="ChEBI" id="CHEBI:456216"/>
        <dbReference type="EC" id="2.7.11.1"/>
    </reaction>
</comment>
<dbReference type="SMART" id="SM00248">
    <property type="entry name" value="ANK"/>
    <property type="match status" value="9"/>
</dbReference>
<comment type="catalytic activity">
    <reaction evidence="12">
        <text>L-threonyl-[protein] + ATP = O-phospho-L-threonyl-[protein] + ADP + H(+)</text>
        <dbReference type="Rhea" id="RHEA:46608"/>
        <dbReference type="Rhea" id="RHEA-COMP:11060"/>
        <dbReference type="Rhea" id="RHEA-COMP:11605"/>
        <dbReference type="ChEBI" id="CHEBI:15378"/>
        <dbReference type="ChEBI" id="CHEBI:30013"/>
        <dbReference type="ChEBI" id="CHEBI:30616"/>
        <dbReference type="ChEBI" id="CHEBI:61977"/>
        <dbReference type="ChEBI" id="CHEBI:456216"/>
        <dbReference type="EC" id="2.7.11.1"/>
    </reaction>
</comment>
<feature type="domain" description="Roc" evidence="18">
    <location>
        <begin position="1070"/>
        <end position="1283"/>
    </location>
</feature>
<evidence type="ECO:0000256" key="2">
    <source>
        <dbReference type="ARBA" id="ARBA00008171"/>
    </source>
</evidence>
<feature type="repeat" description="ANK" evidence="14">
    <location>
        <begin position="404"/>
        <end position="436"/>
    </location>
</feature>
<dbReference type="Proteomes" id="UP001566132">
    <property type="component" value="Unassembled WGS sequence"/>
</dbReference>
<feature type="repeat" description="ANK" evidence="14">
    <location>
        <begin position="46"/>
        <end position="78"/>
    </location>
</feature>
<dbReference type="Pfam" id="PF23748">
    <property type="entry name" value="Beta-prop_LRRK2"/>
    <property type="match status" value="1"/>
</dbReference>
<keyword evidence="6" id="KW-0808">Transferase</keyword>
<feature type="domain" description="Protein kinase" evidence="17">
    <location>
        <begin position="1871"/>
        <end position="2171"/>
    </location>
</feature>
<dbReference type="InterPro" id="IPR008271">
    <property type="entry name" value="Ser/Thr_kinase_AS"/>
</dbReference>
<evidence type="ECO:0000256" key="13">
    <source>
        <dbReference type="ARBA" id="ARBA00048679"/>
    </source>
</evidence>
<evidence type="ECO:0000256" key="8">
    <source>
        <dbReference type="ARBA" id="ARBA00022741"/>
    </source>
</evidence>
<dbReference type="SUPFAM" id="SSF48403">
    <property type="entry name" value="Ankyrin repeat"/>
    <property type="match status" value="2"/>
</dbReference>
<keyword evidence="9" id="KW-0418">Kinase</keyword>
<dbReference type="InterPro" id="IPR011009">
    <property type="entry name" value="Kinase-like_dom_sf"/>
</dbReference>
<evidence type="ECO:0000256" key="3">
    <source>
        <dbReference type="ARBA" id="ARBA00012513"/>
    </source>
</evidence>
<organism evidence="19 20">
    <name type="scientific">Hypothenemus hampei</name>
    <name type="common">Coffee berry borer</name>
    <dbReference type="NCBI Taxonomy" id="57062"/>
    <lineage>
        <taxon>Eukaryota</taxon>
        <taxon>Metazoa</taxon>
        <taxon>Ecdysozoa</taxon>
        <taxon>Arthropoda</taxon>
        <taxon>Hexapoda</taxon>
        <taxon>Insecta</taxon>
        <taxon>Pterygota</taxon>
        <taxon>Neoptera</taxon>
        <taxon>Endopterygota</taxon>
        <taxon>Coleoptera</taxon>
        <taxon>Polyphaga</taxon>
        <taxon>Cucujiformia</taxon>
        <taxon>Curculionidae</taxon>
        <taxon>Scolytinae</taxon>
        <taxon>Hypothenemus</taxon>
    </lineage>
</organism>
<evidence type="ECO:0000256" key="14">
    <source>
        <dbReference type="PROSITE-ProRule" id="PRU00023"/>
    </source>
</evidence>
<dbReference type="Pfam" id="PF13855">
    <property type="entry name" value="LRR_8"/>
    <property type="match status" value="2"/>
</dbReference>